<dbReference type="Pfam" id="PF00107">
    <property type="entry name" value="ADH_zinc_N"/>
    <property type="match status" value="1"/>
</dbReference>
<dbReference type="PANTHER" id="PTHR44154:SF1">
    <property type="entry name" value="QUINONE OXIDOREDUCTASE"/>
    <property type="match status" value="1"/>
</dbReference>
<proteinExistence type="predicted"/>
<keyword evidence="1" id="KW-0521">NADP</keyword>
<dbReference type="InterPro" id="IPR036291">
    <property type="entry name" value="NAD(P)-bd_dom_sf"/>
</dbReference>
<dbReference type="RefSeq" id="WP_197714163.1">
    <property type="nucleotide sequence ID" value="NZ_FNRS01000001.1"/>
</dbReference>
<accession>A0A1H4R7M4</accession>
<dbReference type="SMART" id="SM00829">
    <property type="entry name" value="PKS_ER"/>
    <property type="match status" value="1"/>
</dbReference>
<dbReference type="InterPro" id="IPR011032">
    <property type="entry name" value="GroES-like_sf"/>
</dbReference>
<dbReference type="InterPro" id="IPR013149">
    <property type="entry name" value="ADH-like_C"/>
</dbReference>
<keyword evidence="4" id="KW-1185">Reference proteome</keyword>
<dbReference type="Gene3D" id="3.90.180.10">
    <property type="entry name" value="Medium-chain alcohol dehydrogenases, catalytic domain"/>
    <property type="match status" value="1"/>
</dbReference>
<dbReference type="SUPFAM" id="SSF50129">
    <property type="entry name" value="GroES-like"/>
    <property type="match status" value="1"/>
</dbReference>
<gene>
    <name evidence="3" type="ORF">SAMN04490203_2118</name>
</gene>
<evidence type="ECO:0000256" key="1">
    <source>
        <dbReference type="ARBA" id="ARBA00022857"/>
    </source>
</evidence>
<feature type="domain" description="Enoyl reductase (ER)" evidence="2">
    <location>
        <begin position="22"/>
        <end position="335"/>
    </location>
</feature>
<dbReference type="InterPro" id="IPR020843">
    <property type="entry name" value="ER"/>
</dbReference>
<dbReference type="Pfam" id="PF08240">
    <property type="entry name" value="ADH_N"/>
    <property type="match status" value="1"/>
</dbReference>
<evidence type="ECO:0000313" key="3">
    <source>
        <dbReference type="EMBL" id="SEC27875.1"/>
    </source>
</evidence>
<comment type="caution">
    <text evidence="3">The sequence shown here is derived from an EMBL/GenBank/DDBJ whole genome shotgun (WGS) entry which is preliminary data.</text>
</comment>
<dbReference type="InterPro" id="IPR051603">
    <property type="entry name" value="Zinc-ADH_QOR/CCCR"/>
</dbReference>
<organism evidence="3 4">
    <name type="scientific">Pseudomonas taetrolens</name>
    <dbReference type="NCBI Taxonomy" id="47884"/>
    <lineage>
        <taxon>Bacteria</taxon>
        <taxon>Pseudomonadati</taxon>
        <taxon>Pseudomonadota</taxon>
        <taxon>Gammaproteobacteria</taxon>
        <taxon>Pseudomonadales</taxon>
        <taxon>Pseudomonadaceae</taxon>
        <taxon>Pseudomonas</taxon>
    </lineage>
</organism>
<dbReference type="PANTHER" id="PTHR44154">
    <property type="entry name" value="QUINONE OXIDOREDUCTASE"/>
    <property type="match status" value="1"/>
</dbReference>
<name>A0A1H4R7M4_PSETA</name>
<dbReference type="Gene3D" id="3.40.50.720">
    <property type="entry name" value="NAD(P)-binding Rossmann-like Domain"/>
    <property type="match status" value="1"/>
</dbReference>
<sequence length="340" mass="36277">MNNDPLPTPVPMRAIVCDAVDITLSSLHLRDVPAPIPLMGQVRVSVHAASLNPVDWKLADGTVPWLNAPQILGLDGAGVIDQIGEGVEGWAIGDRVAWHGNLREQGVFAEYALVPVHVLARVPESVSFQSAAALPCAGMTAYQALIRKAHLQPGQTVLVQGASGAVGGFAVQIANAVGATVIALARTSQARRVRALGADHIFERDDPELKEKVHALTGGYGVDIFLEVSNPQDARKSLDLIRYNGQLLCIDPMPDLSRVPPYTYAASFHEVALGGAYSSGHLPTQEDFAKMLNSLLSLVAEGQLNPMMETIIGLEQVPEHLVALREGRLPGKTIVTIREG</sequence>
<dbReference type="CDD" id="cd08271">
    <property type="entry name" value="MDR5"/>
    <property type="match status" value="1"/>
</dbReference>
<dbReference type="Proteomes" id="UP000183155">
    <property type="component" value="Unassembled WGS sequence"/>
</dbReference>
<protein>
    <submittedName>
        <fullName evidence="3">NADPH:quinone reductase</fullName>
    </submittedName>
</protein>
<dbReference type="SUPFAM" id="SSF51735">
    <property type="entry name" value="NAD(P)-binding Rossmann-fold domains"/>
    <property type="match status" value="1"/>
</dbReference>
<dbReference type="InterPro" id="IPR013154">
    <property type="entry name" value="ADH-like_N"/>
</dbReference>
<evidence type="ECO:0000259" key="2">
    <source>
        <dbReference type="SMART" id="SM00829"/>
    </source>
</evidence>
<reference evidence="3 4" key="1">
    <citation type="submission" date="2016-10" db="EMBL/GenBank/DDBJ databases">
        <authorList>
            <person name="Varghese N."/>
            <person name="Submissions S."/>
        </authorList>
    </citation>
    <scope>NUCLEOTIDE SEQUENCE [LARGE SCALE GENOMIC DNA]</scope>
    <source>
        <strain evidence="3 4">BS3652</strain>
    </source>
</reference>
<evidence type="ECO:0000313" key="4">
    <source>
        <dbReference type="Proteomes" id="UP000183155"/>
    </source>
</evidence>
<dbReference type="EMBL" id="FNRS01000001">
    <property type="protein sequence ID" value="SEC27875.1"/>
    <property type="molecule type" value="Genomic_DNA"/>
</dbReference>